<dbReference type="InterPro" id="IPR042216">
    <property type="entry name" value="MitoNEET_CISD"/>
</dbReference>
<proteinExistence type="predicted"/>
<accession>A0A3B0X5R0</accession>
<protein>
    <recommendedName>
        <fullName evidence="5">Iron-binding zinc finger CDGSH type domain-containing protein</fullName>
    </recommendedName>
</protein>
<keyword evidence="1" id="KW-0001">2Fe-2S</keyword>
<dbReference type="Pfam" id="PF09360">
    <property type="entry name" value="zf-CDGSH"/>
    <property type="match status" value="2"/>
</dbReference>
<dbReference type="GO" id="GO:0046872">
    <property type="term" value="F:metal ion binding"/>
    <property type="evidence" value="ECO:0007669"/>
    <property type="project" value="UniProtKB-KW"/>
</dbReference>
<feature type="domain" description="Iron-binding zinc finger CDGSH type" evidence="5">
    <location>
        <begin position="158"/>
        <end position="207"/>
    </location>
</feature>
<evidence type="ECO:0000256" key="4">
    <source>
        <dbReference type="ARBA" id="ARBA00023014"/>
    </source>
</evidence>
<keyword evidence="2" id="KW-0479">Metal-binding</keyword>
<evidence type="ECO:0000256" key="2">
    <source>
        <dbReference type="ARBA" id="ARBA00022723"/>
    </source>
</evidence>
<dbReference type="Pfam" id="PF06902">
    <property type="entry name" value="Fer4_19"/>
    <property type="match status" value="1"/>
</dbReference>
<name>A0A3B0X5R0_9ZZZZ</name>
<feature type="domain" description="Iron-binding zinc finger CDGSH type" evidence="5">
    <location>
        <begin position="27"/>
        <end position="62"/>
    </location>
</feature>
<dbReference type="Gene3D" id="3.40.5.90">
    <property type="entry name" value="CDGSH iron-sulfur domain, mitoNEET-type"/>
    <property type="match status" value="2"/>
</dbReference>
<gene>
    <name evidence="6" type="ORF">MNBD_GAMMA07-2664</name>
</gene>
<dbReference type="SMART" id="SM00704">
    <property type="entry name" value="ZnF_CDGSH"/>
    <property type="match status" value="2"/>
</dbReference>
<dbReference type="InterPro" id="IPR010693">
    <property type="entry name" value="Divergent_4Fe-4S_mono-cluster"/>
</dbReference>
<dbReference type="AlphaFoldDB" id="A0A3B0X5R0"/>
<dbReference type="InterPro" id="IPR018967">
    <property type="entry name" value="FeS-contain_CDGSH-typ"/>
</dbReference>
<organism evidence="6">
    <name type="scientific">hydrothermal vent metagenome</name>
    <dbReference type="NCBI Taxonomy" id="652676"/>
    <lineage>
        <taxon>unclassified sequences</taxon>
        <taxon>metagenomes</taxon>
        <taxon>ecological metagenomes</taxon>
    </lineage>
</organism>
<reference evidence="6" key="1">
    <citation type="submission" date="2018-06" db="EMBL/GenBank/DDBJ databases">
        <authorList>
            <person name="Zhirakovskaya E."/>
        </authorList>
    </citation>
    <scope>NUCLEOTIDE SEQUENCE</scope>
</reference>
<keyword evidence="4" id="KW-0411">Iron-sulfur</keyword>
<evidence type="ECO:0000256" key="1">
    <source>
        <dbReference type="ARBA" id="ARBA00022714"/>
    </source>
</evidence>
<dbReference type="PANTHER" id="PTHR46491:SF3">
    <property type="entry name" value="CDGSH IRON-SULFUR DOMAIN-CONTAINING PROTEIN 3, MITOCHONDRIAL"/>
    <property type="match status" value="1"/>
</dbReference>
<sequence length="211" mass="23341">MSTDEKIIITPSPDGPYIVKNLINFSNQKGAIKVEKVMALCCCGKSLNKPYCDGTHAKIGFTNKNQQPKLENKCDNYVGVKITIHDNRRICAHAGVCTDNLASVFRMKKDPWINPDAADVKDIMEVIQNCPSGALSYTFENVAFKNNIHEPAIFIVPNGPYVVTGDVELMNTEMGEAGSKQQYTLCRCGASKNKPFCDGSHWGIEFKDDDN</sequence>
<evidence type="ECO:0000313" key="6">
    <source>
        <dbReference type="EMBL" id="VAW56879.1"/>
    </source>
</evidence>
<evidence type="ECO:0000259" key="5">
    <source>
        <dbReference type="SMART" id="SM00704"/>
    </source>
</evidence>
<dbReference type="GO" id="GO:0051537">
    <property type="term" value="F:2 iron, 2 sulfur cluster binding"/>
    <property type="evidence" value="ECO:0007669"/>
    <property type="project" value="UniProtKB-KW"/>
</dbReference>
<evidence type="ECO:0000256" key="3">
    <source>
        <dbReference type="ARBA" id="ARBA00023004"/>
    </source>
</evidence>
<dbReference type="PANTHER" id="PTHR46491">
    <property type="entry name" value="CDGSH IRON SULFUR DOMAIN PROTEIN HOMOLOG"/>
    <property type="match status" value="1"/>
</dbReference>
<keyword evidence="3" id="KW-0408">Iron</keyword>
<dbReference type="InterPro" id="IPR052950">
    <property type="entry name" value="CISD"/>
</dbReference>
<dbReference type="EMBL" id="UOFF01000294">
    <property type="protein sequence ID" value="VAW56879.1"/>
    <property type="molecule type" value="Genomic_DNA"/>
</dbReference>
<dbReference type="GO" id="GO:0005737">
    <property type="term" value="C:cytoplasm"/>
    <property type="evidence" value="ECO:0007669"/>
    <property type="project" value="UniProtKB-ARBA"/>
</dbReference>